<reference evidence="2 3" key="1">
    <citation type="journal article" date="2010" name="Nature">
        <title>Genome sequencing and analysis of the model grass Brachypodium distachyon.</title>
        <authorList>
            <consortium name="International Brachypodium Initiative"/>
        </authorList>
    </citation>
    <scope>NUCLEOTIDE SEQUENCE [LARGE SCALE GENOMIC DNA]</scope>
    <source>
        <strain evidence="2 3">Bd21</strain>
    </source>
</reference>
<evidence type="ECO:0000313" key="3">
    <source>
        <dbReference type="EnsemblPlants" id="PNT65452"/>
    </source>
</evidence>
<evidence type="ECO:0000313" key="4">
    <source>
        <dbReference type="Proteomes" id="UP000008810"/>
    </source>
</evidence>
<evidence type="ECO:0000259" key="1">
    <source>
        <dbReference type="Pfam" id="PF03478"/>
    </source>
</evidence>
<dbReference type="RefSeq" id="XP_014757914.1">
    <property type="nucleotide sequence ID" value="XM_014902428.2"/>
</dbReference>
<dbReference type="Gramene" id="PNT65452">
    <property type="protein sequence ID" value="PNT65452"/>
    <property type="gene ID" value="BRADI_4g42680v3"/>
</dbReference>
<feature type="domain" description="KIB1-4 beta-propeller" evidence="1">
    <location>
        <begin position="71"/>
        <end position="228"/>
    </location>
</feature>
<keyword evidence="4" id="KW-1185">Reference proteome</keyword>
<dbReference type="OrthoDB" id="683606at2759"/>
<reference evidence="3" key="3">
    <citation type="submission" date="2018-08" db="UniProtKB">
        <authorList>
            <consortium name="EnsemblPlants"/>
        </authorList>
    </citation>
    <scope>IDENTIFICATION</scope>
    <source>
        <strain evidence="3">cv. Bd21</strain>
    </source>
</reference>
<accession>I1IUE4</accession>
<protein>
    <recommendedName>
        <fullName evidence="1">KIB1-4 beta-propeller domain-containing protein</fullName>
    </recommendedName>
</protein>
<dbReference type="AlphaFoldDB" id="I1IUE4"/>
<dbReference type="PANTHER" id="PTHR33110:SF79">
    <property type="entry name" value="OS12G0155900 PROTEIN"/>
    <property type="match status" value="1"/>
</dbReference>
<proteinExistence type="predicted"/>
<dbReference type="EnsemblPlants" id="PNT65452">
    <property type="protein sequence ID" value="PNT65452"/>
    <property type="gene ID" value="BRADI_4g42680v3"/>
</dbReference>
<dbReference type="OMA" id="FRAVCHW"/>
<dbReference type="KEGG" id="bdi:104585191"/>
<dbReference type="HOGENOM" id="CLU_019286_9_3_1"/>
<reference evidence="2" key="2">
    <citation type="submission" date="2017-06" db="EMBL/GenBank/DDBJ databases">
        <title>WGS assembly of Brachypodium distachyon.</title>
        <authorList>
            <consortium name="The International Brachypodium Initiative"/>
            <person name="Lucas S."/>
            <person name="Harmon-Smith M."/>
            <person name="Lail K."/>
            <person name="Tice H."/>
            <person name="Grimwood J."/>
            <person name="Bruce D."/>
            <person name="Barry K."/>
            <person name="Shu S."/>
            <person name="Lindquist E."/>
            <person name="Wang M."/>
            <person name="Pitluck S."/>
            <person name="Vogel J.P."/>
            <person name="Garvin D.F."/>
            <person name="Mockler T.C."/>
            <person name="Schmutz J."/>
            <person name="Rokhsar D."/>
            <person name="Bevan M.W."/>
        </authorList>
    </citation>
    <scope>NUCLEOTIDE SEQUENCE</scope>
    <source>
        <strain evidence="2">Bd21</strain>
    </source>
</reference>
<dbReference type="FunCoup" id="I1IUE4">
    <property type="interactions" value="249"/>
</dbReference>
<dbReference type="Proteomes" id="UP000008810">
    <property type="component" value="Chromosome 4"/>
</dbReference>
<dbReference type="EMBL" id="CM000883">
    <property type="protein sequence ID" value="PNT65452.1"/>
    <property type="molecule type" value="Genomic_DNA"/>
</dbReference>
<gene>
    <name evidence="3" type="primary">LOC104585191</name>
    <name evidence="2" type="ORF">BRADI_4g42680v3</name>
</gene>
<sequence>MATEAISSSSLWSDGLLPELAGLVLCRLPSLADRARFGAVCRRWSLAAQRQAPTLPPALPWICPFPRQVFQSFPDGESHNLGSSQPTASLLCCGLSENWLLFMNTGRCVHVQQPSRFLKNPLNGATIPLPHKFGPAYDVRSDLISIRKFIVSSDVDGLIVAMTQRGLTGLTPSHGRGGQHTACCRPGMSVWSIAANPGYEDIAFHHGIIYGVTRKGGLYAHNISEDRGTGEPVVSKAKQVIMSVTPAGLILP</sequence>
<dbReference type="InterPro" id="IPR005174">
    <property type="entry name" value="KIB1-4_b-propeller"/>
</dbReference>
<dbReference type="PANTHER" id="PTHR33110">
    <property type="entry name" value="F-BOX/KELCH-REPEAT PROTEIN-RELATED"/>
    <property type="match status" value="1"/>
</dbReference>
<organism evidence="2">
    <name type="scientific">Brachypodium distachyon</name>
    <name type="common">Purple false brome</name>
    <name type="synonym">Trachynia distachya</name>
    <dbReference type="NCBI Taxonomy" id="15368"/>
    <lineage>
        <taxon>Eukaryota</taxon>
        <taxon>Viridiplantae</taxon>
        <taxon>Streptophyta</taxon>
        <taxon>Embryophyta</taxon>
        <taxon>Tracheophyta</taxon>
        <taxon>Spermatophyta</taxon>
        <taxon>Magnoliopsida</taxon>
        <taxon>Liliopsida</taxon>
        <taxon>Poales</taxon>
        <taxon>Poaceae</taxon>
        <taxon>BOP clade</taxon>
        <taxon>Pooideae</taxon>
        <taxon>Stipodae</taxon>
        <taxon>Brachypodieae</taxon>
        <taxon>Brachypodium</taxon>
    </lineage>
</organism>
<evidence type="ECO:0000313" key="2">
    <source>
        <dbReference type="EMBL" id="PNT65452.1"/>
    </source>
</evidence>
<dbReference type="GeneID" id="104585191"/>
<name>I1IUE4_BRADI</name>
<dbReference type="Pfam" id="PF03478">
    <property type="entry name" value="Beta-prop_KIB1-4"/>
    <property type="match status" value="1"/>
</dbReference>
<dbReference type="eggNOG" id="ENOG502SSF4">
    <property type="taxonomic scope" value="Eukaryota"/>
</dbReference>